<dbReference type="PRINTS" id="PR00959">
    <property type="entry name" value="MEVGALKINASE"/>
</dbReference>
<evidence type="ECO:0000313" key="9">
    <source>
        <dbReference type="Proteomes" id="UP001208131"/>
    </source>
</evidence>
<dbReference type="EMBL" id="JAOQJZ010000014">
    <property type="protein sequence ID" value="MCU6706646.1"/>
    <property type="molecule type" value="Genomic_DNA"/>
</dbReference>
<dbReference type="Pfam" id="PF10509">
    <property type="entry name" value="GalKase_gal_bdg"/>
    <property type="match status" value="1"/>
</dbReference>
<dbReference type="PANTHER" id="PTHR10457:SF7">
    <property type="entry name" value="GALACTOKINASE-RELATED"/>
    <property type="match status" value="1"/>
</dbReference>
<sequence>MKKYTLDEVYTADMTAFQRERYNRVADEFEKLFGEKPTAFFSAPGRTEVGGNHTDHNFGCVLAAGVSLDVIAAVAPDNEENVITIKSEGFPMDTVNVDDDTIYEEQKNTSAALIRGMSAGFKKNGHNAGGFKAYATSNVLKGSGLSSSAAYEVLIGTILNGLYNEGEVSAVEIAQIAQFAENVYFGKPSGLMDQMASSVGGFITIDFADEKHPVIDSVKFDFTKSGHALCIVDTKGNHADLTPEYAAIPAEMKSVAAFFGKKVLREITKEQLLENICAVREKCSDRAVLRALHFFDDNERVGKEASALSDGDFDAFLSLINESGDSSFKYLQNIYASSAPNEQGLSLALYLAKQALGSEGACRVHGGGFAGTIQAFVPEKKLEAFKDEMERVFGEGSCYVLSIRPVGGVQIDL</sequence>
<dbReference type="Gene3D" id="3.30.70.890">
    <property type="entry name" value="GHMP kinase, C-terminal domain"/>
    <property type="match status" value="1"/>
</dbReference>
<comment type="caution">
    <text evidence="8">The sequence shown here is derived from an EMBL/GenBank/DDBJ whole genome shotgun (WGS) entry which is preliminary data.</text>
</comment>
<dbReference type="InterPro" id="IPR019539">
    <property type="entry name" value="GalKase_N"/>
</dbReference>
<dbReference type="InterPro" id="IPR036554">
    <property type="entry name" value="GHMP_kinase_C_sf"/>
</dbReference>
<evidence type="ECO:0000259" key="7">
    <source>
        <dbReference type="Pfam" id="PF10509"/>
    </source>
</evidence>
<evidence type="ECO:0000256" key="1">
    <source>
        <dbReference type="ARBA" id="ARBA00006566"/>
    </source>
</evidence>
<dbReference type="SUPFAM" id="SSF55060">
    <property type="entry name" value="GHMP Kinase, C-terminal domain"/>
    <property type="match status" value="1"/>
</dbReference>
<dbReference type="PROSITE" id="PS00627">
    <property type="entry name" value="GHMP_KINASES_ATP"/>
    <property type="match status" value="1"/>
</dbReference>
<evidence type="ECO:0000256" key="4">
    <source>
        <dbReference type="ARBA" id="ARBA00022777"/>
    </source>
</evidence>
<keyword evidence="5" id="KW-0067">ATP-binding</keyword>
<evidence type="ECO:0000256" key="3">
    <source>
        <dbReference type="ARBA" id="ARBA00022741"/>
    </source>
</evidence>
<keyword evidence="9" id="KW-1185">Reference proteome</keyword>
<dbReference type="InterPro" id="IPR006204">
    <property type="entry name" value="GHMP_kinase_N_dom"/>
</dbReference>
<gene>
    <name evidence="8" type="ORF">OCV57_12045</name>
</gene>
<accession>A0AAE3II67</accession>
<dbReference type="PANTHER" id="PTHR10457">
    <property type="entry name" value="MEVALONATE KINASE/GALACTOKINASE"/>
    <property type="match status" value="1"/>
</dbReference>
<evidence type="ECO:0000313" key="8">
    <source>
        <dbReference type="EMBL" id="MCU6706646.1"/>
    </source>
</evidence>
<dbReference type="GO" id="GO:0005829">
    <property type="term" value="C:cytosol"/>
    <property type="evidence" value="ECO:0007669"/>
    <property type="project" value="TreeGrafter"/>
</dbReference>
<dbReference type="GO" id="GO:0005524">
    <property type="term" value="F:ATP binding"/>
    <property type="evidence" value="ECO:0007669"/>
    <property type="project" value="UniProtKB-KW"/>
</dbReference>
<reference evidence="8 9" key="1">
    <citation type="journal article" date="2021" name="ISME Commun">
        <title>Automated analysis of genomic sequences facilitates high-throughput and comprehensive description of bacteria.</title>
        <authorList>
            <person name="Hitch T.C.A."/>
        </authorList>
    </citation>
    <scope>NUCLEOTIDE SEQUENCE [LARGE SCALE GENOMIC DNA]</scope>
    <source>
        <strain evidence="8 9">Sanger_31</strain>
    </source>
</reference>
<dbReference type="InterPro" id="IPR020568">
    <property type="entry name" value="Ribosomal_Su5_D2-typ_SF"/>
</dbReference>
<dbReference type="Pfam" id="PF00288">
    <property type="entry name" value="GHMP_kinases_N"/>
    <property type="match status" value="1"/>
</dbReference>
<evidence type="ECO:0000256" key="2">
    <source>
        <dbReference type="ARBA" id="ARBA00022679"/>
    </source>
</evidence>
<keyword evidence="2" id="KW-0808">Transferase</keyword>
<feature type="domain" description="Galactokinase N-terminal" evidence="7">
    <location>
        <begin position="28"/>
        <end position="76"/>
    </location>
</feature>
<organism evidence="8 9">
    <name type="scientific">Hominimerdicola aceti</name>
    <dbReference type="NCBI Taxonomy" id="2981726"/>
    <lineage>
        <taxon>Bacteria</taxon>
        <taxon>Bacillati</taxon>
        <taxon>Bacillota</taxon>
        <taxon>Clostridia</taxon>
        <taxon>Eubacteriales</taxon>
        <taxon>Oscillospiraceae</taxon>
        <taxon>Hominimerdicola</taxon>
    </lineage>
</organism>
<dbReference type="AlphaFoldDB" id="A0AAE3II67"/>
<comment type="similarity">
    <text evidence="1">Belongs to the GHMP kinase family. GalK subfamily.</text>
</comment>
<dbReference type="GO" id="GO:0006012">
    <property type="term" value="P:galactose metabolic process"/>
    <property type="evidence" value="ECO:0007669"/>
    <property type="project" value="InterPro"/>
</dbReference>
<keyword evidence="3" id="KW-0547">Nucleotide-binding</keyword>
<dbReference type="PIRSF" id="PIRSF000530">
    <property type="entry name" value="Galactokinase"/>
    <property type="match status" value="1"/>
</dbReference>
<dbReference type="SUPFAM" id="SSF54211">
    <property type="entry name" value="Ribosomal protein S5 domain 2-like"/>
    <property type="match status" value="1"/>
</dbReference>
<dbReference type="InterPro" id="IPR014721">
    <property type="entry name" value="Ribsml_uS5_D2-typ_fold_subgr"/>
</dbReference>
<keyword evidence="4" id="KW-0418">Kinase</keyword>
<feature type="domain" description="GHMP kinase N-terminal" evidence="6">
    <location>
        <begin position="122"/>
        <end position="201"/>
    </location>
</feature>
<protein>
    <submittedName>
        <fullName evidence="8">Galactokinase</fullName>
    </submittedName>
</protein>
<dbReference type="InterPro" id="IPR006206">
    <property type="entry name" value="Mevalonate/galactokinase"/>
</dbReference>
<name>A0AAE3II67_9FIRM</name>
<evidence type="ECO:0000259" key="6">
    <source>
        <dbReference type="Pfam" id="PF00288"/>
    </source>
</evidence>
<dbReference type="Proteomes" id="UP001208131">
    <property type="component" value="Unassembled WGS sequence"/>
</dbReference>
<proteinExistence type="inferred from homology"/>
<evidence type="ECO:0000256" key="5">
    <source>
        <dbReference type="ARBA" id="ARBA00022840"/>
    </source>
</evidence>
<dbReference type="InterPro" id="IPR006203">
    <property type="entry name" value="GHMP_knse_ATP-bd_CS"/>
</dbReference>
<dbReference type="GO" id="GO:0004335">
    <property type="term" value="F:galactokinase activity"/>
    <property type="evidence" value="ECO:0007669"/>
    <property type="project" value="InterPro"/>
</dbReference>
<dbReference type="InterPro" id="IPR000705">
    <property type="entry name" value="Galactokinase"/>
</dbReference>
<dbReference type="PRINTS" id="PR00473">
    <property type="entry name" value="GALCTOKINASE"/>
</dbReference>
<dbReference type="Gene3D" id="3.30.230.10">
    <property type="match status" value="1"/>
</dbReference>